<protein>
    <submittedName>
        <fullName evidence="1">Uncharacterized protein</fullName>
    </submittedName>
</protein>
<gene>
    <name evidence="1" type="ORF">M0R45_033217</name>
</gene>
<accession>A0AAW1WNK2</accession>
<dbReference type="EMBL" id="JBEDUW010000006">
    <property type="protein sequence ID" value="KAK9924870.1"/>
    <property type="molecule type" value="Genomic_DNA"/>
</dbReference>
<evidence type="ECO:0000313" key="1">
    <source>
        <dbReference type="EMBL" id="KAK9924870.1"/>
    </source>
</evidence>
<keyword evidence="2" id="KW-1185">Reference proteome</keyword>
<comment type="caution">
    <text evidence="1">The sequence shown here is derived from an EMBL/GenBank/DDBJ whole genome shotgun (WGS) entry which is preliminary data.</text>
</comment>
<sequence>MDVMDRMLMEYDDPAETSSRRVLGGLGKGDIRDVARNPGAACSDKGGLYTCLGKPNDSGCGKRNSLYRGC</sequence>
<name>A0AAW1WNK2_RUBAR</name>
<reference evidence="1 2" key="1">
    <citation type="journal article" date="2023" name="G3 (Bethesda)">
        <title>A chromosome-length genome assembly and annotation of blackberry (Rubus argutus, cv. 'Hillquist').</title>
        <authorList>
            <person name="Bruna T."/>
            <person name="Aryal R."/>
            <person name="Dudchenko O."/>
            <person name="Sargent D.J."/>
            <person name="Mead D."/>
            <person name="Buti M."/>
            <person name="Cavallini A."/>
            <person name="Hytonen T."/>
            <person name="Andres J."/>
            <person name="Pham M."/>
            <person name="Weisz D."/>
            <person name="Mascagni F."/>
            <person name="Usai G."/>
            <person name="Natali L."/>
            <person name="Bassil N."/>
            <person name="Fernandez G.E."/>
            <person name="Lomsadze A."/>
            <person name="Armour M."/>
            <person name="Olukolu B."/>
            <person name="Poorten T."/>
            <person name="Britton C."/>
            <person name="Davik J."/>
            <person name="Ashrafi H."/>
            <person name="Aiden E.L."/>
            <person name="Borodovsky M."/>
            <person name="Worthington M."/>
        </authorList>
    </citation>
    <scope>NUCLEOTIDE SEQUENCE [LARGE SCALE GENOMIC DNA]</scope>
    <source>
        <strain evidence="1">PI 553951</strain>
    </source>
</reference>
<proteinExistence type="predicted"/>
<evidence type="ECO:0000313" key="2">
    <source>
        <dbReference type="Proteomes" id="UP001457282"/>
    </source>
</evidence>
<organism evidence="1 2">
    <name type="scientific">Rubus argutus</name>
    <name type="common">Southern blackberry</name>
    <dbReference type="NCBI Taxonomy" id="59490"/>
    <lineage>
        <taxon>Eukaryota</taxon>
        <taxon>Viridiplantae</taxon>
        <taxon>Streptophyta</taxon>
        <taxon>Embryophyta</taxon>
        <taxon>Tracheophyta</taxon>
        <taxon>Spermatophyta</taxon>
        <taxon>Magnoliopsida</taxon>
        <taxon>eudicotyledons</taxon>
        <taxon>Gunneridae</taxon>
        <taxon>Pentapetalae</taxon>
        <taxon>rosids</taxon>
        <taxon>fabids</taxon>
        <taxon>Rosales</taxon>
        <taxon>Rosaceae</taxon>
        <taxon>Rosoideae</taxon>
        <taxon>Rosoideae incertae sedis</taxon>
        <taxon>Rubus</taxon>
    </lineage>
</organism>
<dbReference type="Proteomes" id="UP001457282">
    <property type="component" value="Unassembled WGS sequence"/>
</dbReference>
<dbReference type="AlphaFoldDB" id="A0AAW1WNK2"/>